<accession>A0ABU1SD74</accession>
<comment type="caution">
    <text evidence="2">The sequence shown here is derived from an EMBL/GenBank/DDBJ whole genome shotgun (WGS) entry which is preliminary data.</text>
</comment>
<reference evidence="2 3" key="1">
    <citation type="submission" date="2023-07" db="EMBL/GenBank/DDBJ databases">
        <title>Sorghum-associated microbial communities from plants grown in Nebraska, USA.</title>
        <authorList>
            <person name="Schachtman D."/>
        </authorList>
    </citation>
    <scope>NUCLEOTIDE SEQUENCE [LARGE SCALE GENOMIC DNA]</scope>
    <source>
        <strain evidence="2 3">2980</strain>
    </source>
</reference>
<keyword evidence="1" id="KW-0812">Transmembrane</keyword>
<keyword evidence="1" id="KW-1133">Transmembrane helix</keyword>
<gene>
    <name evidence="2" type="ORF">J2Y69_002157</name>
</gene>
<evidence type="ECO:0000313" key="2">
    <source>
        <dbReference type="EMBL" id="MDR6867553.1"/>
    </source>
</evidence>
<dbReference type="EMBL" id="JAVDUM010000009">
    <property type="protein sequence ID" value="MDR6867553.1"/>
    <property type="molecule type" value="Genomic_DNA"/>
</dbReference>
<keyword evidence="1" id="KW-0472">Membrane</keyword>
<dbReference type="Proteomes" id="UP001259347">
    <property type="component" value="Unassembled WGS sequence"/>
</dbReference>
<evidence type="ECO:0000313" key="3">
    <source>
        <dbReference type="Proteomes" id="UP001259347"/>
    </source>
</evidence>
<dbReference type="RefSeq" id="WP_310020466.1">
    <property type="nucleotide sequence ID" value="NZ_JAVDUM010000009.1"/>
</dbReference>
<protein>
    <submittedName>
        <fullName evidence="2">Uncharacterized protein</fullName>
    </submittedName>
</protein>
<organism evidence="2 3">
    <name type="scientific">Microbacterium resistens</name>
    <dbReference type="NCBI Taxonomy" id="156977"/>
    <lineage>
        <taxon>Bacteria</taxon>
        <taxon>Bacillati</taxon>
        <taxon>Actinomycetota</taxon>
        <taxon>Actinomycetes</taxon>
        <taxon>Micrococcales</taxon>
        <taxon>Microbacteriaceae</taxon>
        <taxon>Microbacterium</taxon>
    </lineage>
</organism>
<keyword evidence="3" id="KW-1185">Reference proteome</keyword>
<sequence length="79" mass="7967">MTGHAPGIPRGVLVAGLLLGIILDVTFAGIVVIKIVQYAAGGASARIGPFESSFLILGIALTIGSAILLAPQAKRSREG</sequence>
<feature type="transmembrane region" description="Helical" evidence="1">
    <location>
        <begin position="53"/>
        <end position="70"/>
    </location>
</feature>
<proteinExistence type="predicted"/>
<evidence type="ECO:0000256" key="1">
    <source>
        <dbReference type="SAM" id="Phobius"/>
    </source>
</evidence>
<name>A0ABU1SD74_9MICO</name>
<feature type="transmembrane region" description="Helical" evidence="1">
    <location>
        <begin position="12"/>
        <end position="33"/>
    </location>
</feature>